<name>A0A549SQY9_9HYPH</name>
<keyword evidence="3" id="KW-1185">Reference proteome</keyword>
<dbReference type="Gene3D" id="3.40.630.30">
    <property type="match status" value="1"/>
</dbReference>
<evidence type="ECO:0000313" key="3">
    <source>
        <dbReference type="Proteomes" id="UP000316801"/>
    </source>
</evidence>
<evidence type="ECO:0000259" key="1">
    <source>
        <dbReference type="PROSITE" id="PS51186"/>
    </source>
</evidence>
<gene>
    <name evidence="2" type="ORF">FNA46_23885</name>
</gene>
<dbReference type="PROSITE" id="PS51186">
    <property type="entry name" value="GNAT"/>
    <property type="match status" value="1"/>
</dbReference>
<accession>A0A549SQY9</accession>
<dbReference type="SUPFAM" id="SSF55729">
    <property type="entry name" value="Acyl-CoA N-acyltransferases (Nat)"/>
    <property type="match status" value="1"/>
</dbReference>
<evidence type="ECO:0000313" key="2">
    <source>
        <dbReference type="EMBL" id="TRL32028.1"/>
    </source>
</evidence>
<sequence>MCCCGATGAASERAFAFHLLIGPSMPSGAVCPKAVLEPMMCDVYTYLSRDPFTSISLLKYLQSYPQDTESFHVRGEEGEAVLVLLQVAASPYDRETYPGAAFVCFIASDGPNLTRRLLDHVPCGVSVVFKLAAEADRAVVAEGFDLRRTTSFLSFTGSFGAPSLQTDPRLPMTDDPLPQAWSLLEARGYQRDWLMPLLASGHAFVVEDSHGDDVASVCFAFQNHGHIWEVGGLSTRPDRRRQGHAARVVRSAIAELARRGVQGRYVVEETNRPSLQLAQAIGLQHVLTLTHFLASAPCAGEPAVGTIS</sequence>
<dbReference type="InterPro" id="IPR000182">
    <property type="entry name" value="GNAT_dom"/>
</dbReference>
<dbReference type="InterPro" id="IPR016181">
    <property type="entry name" value="Acyl_CoA_acyltransferase"/>
</dbReference>
<organism evidence="2 3">
    <name type="scientific">Rhizobium straminoryzae</name>
    <dbReference type="NCBI Taxonomy" id="1387186"/>
    <lineage>
        <taxon>Bacteria</taxon>
        <taxon>Pseudomonadati</taxon>
        <taxon>Pseudomonadota</taxon>
        <taxon>Alphaproteobacteria</taxon>
        <taxon>Hyphomicrobiales</taxon>
        <taxon>Rhizobiaceae</taxon>
        <taxon>Rhizobium/Agrobacterium group</taxon>
        <taxon>Rhizobium</taxon>
    </lineage>
</organism>
<keyword evidence="2" id="KW-0808">Transferase</keyword>
<dbReference type="EMBL" id="VJMG01000086">
    <property type="protein sequence ID" value="TRL32028.1"/>
    <property type="molecule type" value="Genomic_DNA"/>
</dbReference>
<dbReference type="Pfam" id="PF00583">
    <property type="entry name" value="Acetyltransf_1"/>
    <property type="match status" value="1"/>
</dbReference>
<dbReference type="AlphaFoldDB" id="A0A549SQY9"/>
<protein>
    <submittedName>
        <fullName evidence="2">GNAT family N-acetyltransferase</fullName>
    </submittedName>
</protein>
<dbReference type="Proteomes" id="UP000316801">
    <property type="component" value="Unassembled WGS sequence"/>
</dbReference>
<comment type="caution">
    <text evidence="2">The sequence shown here is derived from an EMBL/GenBank/DDBJ whole genome shotgun (WGS) entry which is preliminary data.</text>
</comment>
<feature type="domain" description="N-acetyltransferase" evidence="1">
    <location>
        <begin position="167"/>
        <end position="299"/>
    </location>
</feature>
<reference evidence="2 3" key="1">
    <citation type="submission" date="2019-07" db="EMBL/GenBank/DDBJ databases">
        <title>Ln-dependent methylotrophs.</title>
        <authorList>
            <person name="Tani A."/>
        </authorList>
    </citation>
    <scope>NUCLEOTIDE SEQUENCE [LARGE SCALE GENOMIC DNA]</scope>
    <source>
        <strain evidence="2 3">SM12</strain>
    </source>
</reference>
<dbReference type="GO" id="GO:0016747">
    <property type="term" value="F:acyltransferase activity, transferring groups other than amino-acyl groups"/>
    <property type="evidence" value="ECO:0007669"/>
    <property type="project" value="InterPro"/>
</dbReference>
<dbReference type="CDD" id="cd04301">
    <property type="entry name" value="NAT_SF"/>
    <property type="match status" value="1"/>
</dbReference>
<proteinExistence type="predicted"/>